<evidence type="ECO:0000256" key="1">
    <source>
        <dbReference type="SAM" id="MobiDB-lite"/>
    </source>
</evidence>
<feature type="region of interest" description="Disordered" evidence="1">
    <location>
        <begin position="31"/>
        <end position="54"/>
    </location>
</feature>
<name>A0A8T0AP54_SILME</name>
<feature type="compositionally biased region" description="Polar residues" evidence="1">
    <location>
        <begin position="517"/>
        <end position="531"/>
    </location>
</feature>
<feature type="compositionally biased region" description="Polar residues" evidence="1">
    <location>
        <begin position="497"/>
        <end position="508"/>
    </location>
</feature>
<evidence type="ECO:0000259" key="2">
    <source>
        <dbReference type="SMART" id="SM01319"/>
    </source>
</evidence>
<feature type="compositionally biased region" description="Basic residues" evidence="1">
    <location>
        <begin position="579"/>
        <end position="592"/>
    </location>
</feature>
<gene>
    <name evidence="3" type="ORF">HF521_006554</name>
</gene>
<feature type="region of interest" description="Disordered" evidence="1">
    <location>
        <begin position="101"/>
        <end position="173"/>
    </location>
</feature>
<dbReference type="Proteomes" id="UP000606274">
    <property type="component" value="Unassembled WGS sequence"/>
</dbReference>
<dbReference type="InterPro" id="IPR040006">
    <property type="entry name" value="TNKS1BP1-like"/>
</dbReference>
<dbReference type="Pfam" id="PF15327">
    <property type="entry name" value="Tankyrase_bdg_C"/>
    <property type="match status" value="1"/>
</dbReference>
<feature type="compositionally biased region" description="Polar residues" evidence="1">
    <location>
        <begin position="639"/>
        <end position="648"/>
    </location>
</feature>
<dbReference type="PANTHER" id="PTHR22042">
    <property type="entry name" value="TANKYRASE 1 BINDING PROTEIN"/>
    <property type="match status" value="1"/>
</dbReference>
<feature type="domain" description="Tankyrase 1-binding protein C-terminal" evidence="2">
    <location>
        <begin position="552"/>
        <end position="677"/>
    </location>
</feature>
<dbReference type="EMBL" id="JABFDY010000017">
    <property type="protein sequence ID" value="KAF7694831.1"/>
    <property type="molecule type" value="Genomic_DNA"/>
</dbReference>
<reference evidence="3" key="1">
    <citation type="submission" date="2020-08" db="EMBL/GenBank/DDBJ databases">
        <title>Chromosome-level assembly of Southern catfish (Silurus meridionalis) provides insights into visual adaptation to the nocturnal and benthic lifestyles.</title>
        <authorList>
            <person name="Zhang Y."/>
            <person name="Wang D."/>
            <person name="Peng Z."/>
        </authorList>
    </citation>
    <scope>NUCLEOTIDE SEQUENCE</scope>
    <source>
        <strain evidence="3">SWU-2019-XX</strain>
        <tissue evidence="3">Muscle</tissue>
    </source>
</reference>
<feature type="region of interest" description="Disordered" evidence="1">
    <location>
        <begin position="210"/>
        <end position="230"/>
    </location>
</feature>
<keyword evidence="4" id="KW-1185">Reference proteome</keyword>
<organism evidence="3 4">
    <name type="scientific">Silurus meridionalis</name>
    <name type="common">Southern catfish</name>
    <name type="synonym">Silurus soldatovi meridionalis</name>
    <dbReference type="NCBI Taxonomy" id="175797"/>
    <lineage>
        <taxon>Eukaryota</taxon>
        <taxon>Metazoa</taxon>
        <taxon>Chordata</taxon>
        <taxon>Craniata</taxon>
        <taxon>Vertebrata</taxon>
        <taxon>Euteleostomi</taxon>
        <taxon>Actinopterygii</taxon>
        <taxon>Neopterygii</taxon>
        <taxon>Teleostei</taxon>
        <taxon>Ostariophysi</taxon>
        <taxon>Siluriformes</taxon>
        <taxon>Siluridae</taxon>
        <taxon>Silurus</taxon>
    </lineage>
</organism>
<sequence>MREYKKQQEIELERKRQLELDHEIELKKQRELERQKEVERQKEQERQKDNERQKQLEEIERWAAQSDRLKAQEREKQKVREDLKKIEELERIKLIDFELQKEKEKKKRTTKKQPEQVGEGQRETEQGTSTAESPLRPKVLDLDNVCLGDRSGPSLSSDQSPTPRWKQPSSALDEVYKPSILDVDSFRNQTQPGVSVDPFGMTTFASLDLDRNKPMTPISGAKMVSPIHPQSLLQNLQRDTTPPQAQMQAPFQFPRTEEARLPPPLQPQVLNQSGLPTERPKPQIQSHSVTPDWSHGEHQFDLWGSSQGEVAVDEPSWLSSTESSKRPNSARQSSLEQILQRHEERYAGTILNPNLAPVQSPGITAPLVPVQMPTLRLPTSPGHVLSPEKIFNTDDLFAGSRRDNQTALSSLIPESVWSWSPASQEPSQTQPSSTGSQEQSRLRSRSVHQRPAPAETSVDGPLARIRSRSAQRDKRQESKEQVKQGVSGQGECKDTDTLVQETDSQYGTWDTALPTDDSLTPVTPSTDSNIIPSPRKPSLPHTPNHLSTEEQLGPLNFPQSPTTLLDSSAQRSKVLLSKSCRRRRAPPSRAARHSSVFSDGVEIETEEWRFKDSTEDKPDSAKFQDDESDEEEPPRAGDTRTSSSQPQRVSLFPGMDPSALMKRIVCFSVLSSEKRNY</sequence>
<feature type="compositionally biased region" description="Polar residues" evidence="1">
    <location>
        <begin position="317"/>
        <end position="336"/>
    </location>
</feature>
<evidence type="ECO:0000313" key="3">
    <source>
        <dbReference type="EMBL" id="KAF7694831.1"/>
    </source>
</evidence>
<dbReference type="PANTHER" id="PTHR22042:SF3">
    <property type="entry name" value="RIKEN CDNA 2900026A02 GENE"/>
    <property type="match status" value="1"/>
</dbReference>
<feature type="region of interest" description="Disordered" evidence="1">
    <location>
        <begin position="258"/>
        <end position="336"/>
    </location>
</feature>
<protein>
    <recommendedName>
        <fullName evidence="2">Tankyrase 1-binding protein C-terminal domain-containing protein</fullName>
    </recommendedName>
</protein>
<feature type="compositionally biased region" description="Basic and acidic residues" evidence="1">
    <location>
        <begin position="470"/>
        <end position="482"/>
    </location>
</feature>
<proteinExistence type="predicted"/>
<dbReference type="AlphaFoldDB" id="A0A8T0AP54"/>
<accession>A0A8T0AP54</accession>
<feature type="compositionally biased region" description="Basic and acidic residues" evidence="1">
    <location>
        <begin position="606"/>
        <end position="625"/>
    </location>
</feature>
<comment type="caution">
    <text evidence="3">The sequence shown here is derived from an EMBL/GenBank/DDBJ whole genome shotgun (WGS) entry which is preliminary data.</text>
</comment>
<dbReference type="SMART" id="SM01319">
    <property type="entry name" value="Tankyrase_bdg_C"/>
    <property type="match status" value="1"/>
</dbReference>
<evidence type="ECO:0000313" key="4">
    <source>
        <dbReference type="Proteomes" id="UP000606274"/>
    </source>
</evidence>
<dbReference type="InterPro" id="IPR032764">
    <property type="entry name" value="Tankyrase-bd_C"/>
</dbReference>
<feature type="compositionally biased region" description="Low complexity" evidence="1">
    <location>
        <begin position="420"/>
        <end position="439"/>
    </location>
</feature>
<feature type="region of interest" description="Disordered" evidence="1">
    <location>
        <begin position="416"/>
        <end position="655"/>
    </location>
</feature>
<feature type="compositionally biased region" description="Polar residues" evidence="1">
    <location>
        <begin position="557"/>
        <end position="571"/>
    </location>
</feature>
<feature type="compositionally biased region" description="Polar residues" evidence="1">
    <location>
        <begin position="153"/>
        <end position="170"/>
    </location>
</feature>